<dbReference type="Gene3D" id="1.10.10.10">
    <property type="entry name" value="Winged helix-like DNA-binding domain superfamily/Winged helix DNA-binding domain"/>
    <property type="match status" value="1"/>
</dbReference>
<dbReference type="Proteomes" id="UP001204320">
    <property type="component" value="Unassembled WGS sequence"/>
</dbReference>
<keyword evidence="2" id="KW-1185">Reference proteome</keyword>
<dbReference type="Pfam" id="PF13749">
    <property type="entry name" value="HATPase_c_4"/>
    <property type="match status" value="1"/>
</dbReference>
<evidence type="ECO:0000313" key="2">
    <source>
        <dbReference type="Proteomes" id="UP001204320"/>
    </source>
</evidence>
<protein>
    <recommendedName>
        <fullName evidence="3">ATP-dependent DNA helicase RecG C-terminal domain-containing protein</fullName>
    </recommendedName>
</protein>
<organism evidence="1 2">
    <name type="scientific">Tractidigestivibacter montrealensis</name>
    <dbReference type="NCBI Taxonomy" id="2972466"/>
    <lineage>
        <taxon>Bacteria</taxon>
        <taxon>Bacillati</taxon>
        <taxon>Actinomycetota</taxon>
        <taxon>Coriobacteriia</taxon>
        <taxon>Coriobacteriales</taxon>
        <taxon>Atopobiaceae</taxon>
        <taxon>Tractidigestivibacter</taxon>
    </lineage>
</organism>
<dbReference type="PANTHER" id="PTHR30595">
    <property type="entry name" value="GLPR-RELATED TRANSCRIPTIONAL REPRESSOR"/>
    <property type="match status" value="1"/>
</dbReference>
<evidence type="ECO:0008006" key="3">
    <source>
        <dbReference type="Google" id="ProtNLM"/>
    </source>
</evidence>
<dbReference type="InterPro" id="IPR038475">
    <property type="entry name" value="RecG_C_sf"/>
</dbReference>
<reference evidence="1 2" key="1">
    <citation type="submission" date="2022-08" db="EMBL/GenBank/DDBJ databases">
        <title>Tractidigestivibacter montrealensis type strain KD21.</title>
        <authorList>
            <person name="Diop K."/>
            <person name="Richard C."/>
            <person name="Routy B."/>
        </authorList>
    </citation>
    <scope>NUCLEOTIDE SEQUENCE [LARGE SCALE GENOMIC DNA]</scope>
    <source>
        <strain evidence="1 2">KD21</strain>
    </source>
</reference>
<accession>A0ABT1Z7U5</accession>
<comment type="caution">
    <text evidence="1">The sequence shown here is derived from an EMBL/GenBank/DDBJ whole genome shotgun (WGS) entry which is preliminary data.</text>
</comment>
<dbReference type="PANTHER" id="PTHR30595:SF6">
    <property type="entry name" value="SCHLAFEN ALBA-2 DOMAIN-CONTAINING PROTEIN"/>
    <property type="match status" value="1"/>
</dbReference>
<dbReference type="InterPro" id="IPR036388">
    <property type="entry name" value="WH-like_DNA-bd_sf"/>
</dbReference>
<dbReference type="RefSeq" id="WP_258498930.1">
    <property type="nucleotide sequence ID" value="NZ_JANSKA010000003.1"/>
</dbReference>
<sequence length="243" mass="26473">MREDELLRAIDELLEGYGYHSCPSFKDLPCGADDLTFEALREVVLNMVMHRDYGSPAINKASVFDDRIEFMTAGGLARGVRMDEVTNGTSVCRNPRLANVMFRLGMVEAYGMGLPRVFASYAGRSVKPIVEASAHVFKLTLPNLNYVREHGVPTWAEEGSLVPMGGVPRTMEQVPGPRVMRPGDSIHMVMNIVESNGSITRVEVEQVLGVSRSSAGRLLEGLVQEGKLKKVGSGRSSAYAAVA</sequence>
<proteinExistence type="predicted"/>
<dbReference type="Gene3D" id="3.30.565.60">
    <property type="match status" value="1"/>
</dbReference>
<name>A0ABT1Z7U5_9ACTN</name>
<dbReference type="SUPFAM" id="SSF46785">
    <property type="entry name" value="Winged helix' DNA-binding domain"/>
    <property type="match status" value="1"/>
</dbReference>
<gene>
    <name evidence="1" type="ORF">NVS32_04890</name>
</gene>
<evidence type="ECO:0000313" key="1">
    <source>
        <dbReference type="EMBL" id="MCR9036283.1"/>
    </source>
</evidence>
<dbReference type="InterPro" id="IPR036390">
    <property type="entry name" value="WH_DNA-bd_sf"/>
</dbReference>
<dbReference type="EMBL" id="JANSKA010000003">
    <property type="protein sequence ID" value="MCR9036283.1"/>
    <property type="molecule type" value="Genomic_DNA"/>
</dbReference>